<accession>A0A9W7BMA8</accession>
<evidence type="ECO:0000256" key="3">
    <source>
        <dbReference type="ARBA" id="ARBA00023002"/>
    </source>
</evidence>
<dbReference type="AlphaFoldDB" id="A0A9W7BMA8"/>
<keyword evidence="2" id="KW-0223">Dioxygenase</keyword>
<keyword evidence="4 5" id="KW-0408">Iron</keyword>
<feature type="binding site" evidence="5">
    <location>
        <position position="232"/>
    </location>
    <ligand>
        <name>Fe cation</name>
        <dbReference type="ChEBI" id="CHEBI:24875"/>
        <note>catalytic</note>
    </ligand>
</feature>
<sequence length="363" mass="41090">MFKETQRRLRGINIDSHDDWYTSGPGFPDGCPSLIDFSSQRLSSQRHQELFAHCDDGYSYRGPSYTLPSYPGFIYCPAALSPTLITSLSHRCLNTYCESPHETNIDRIPPKPSEIIYNPHENTEASDLDNHAGMHAGMLQTMFHTMFEKEILKIQGREKHYRNLNKLAWATQGYNYDWTLRKYHEGRRSPFPNALAKLAQSFASLSNSGPFTPQASIVNFYNSKSLMGGHQDDLELTFTKPVISLSMGLPCIFLLGGLDKSEPPCPILVRNGDVMIMGGESRLRFHGMCRVLVNGSEGEMVSLPPVDEDLICQEDKQIKELEEEEVPGQEMESEEREGVEEFLKTHRINVNVRQVLPDGQESI</sequence>
<evidence type="ECO:0000256" key="5">
    <source>
        <dbReference type="PIRSR" id="PIRSR604574-2"/>
    </source>
</evidence>
<dbReference type="Pfam" id="PF13532">
    <property type="entry name" value="2OG-FeII_Oxy_2"/>
    <property type="match status" value="1"/>
</dbReference>
<keyword evidence="8" id="KW-1185">Reference proteome</keyword>
<dbReference type="OrthoDB" id="6614653at2759"/>
<feature type="domain" description="Alpha-ketoglutarate-dependent dioxygenase AlkB-like" evidence="6">
    <location>
        <begin position="155"/>
        <end position="353"/>
    </location>
</feature>
<dbReference type="GO" id="GO:0035516">
    <property type="term" value="F:broad specificity oxidative DNA demethylase activity"/>
    <property type="evidence" value="ECO:0007669"/>
    <property type="project" value="TreeGrafter"/>
</dbReference>
<dbReference type="Proteomes" id="UP001165085">
    <property type="component" value="Unassembled WGS sequence"/>
</dbReference>
<dbReference type="EMBL" id="BRXY01000422">
    <property type="protein sequence ID" value="GMH93881.1"/>
    <property type="molecule type" value="Genomic_DNA"/>
</dbReference>
<dbReference type="GO" id="GO:0008198">
    <property type="term" value="F:ferrous iron binding"/>
    <property type="evidence" value="ECO:0007669"/>
    <property type="project" value="TreeGrafter"/>
</dbReference>
<evidence type="ECO:0000256" key="1">
    <source>
        <dbReference type="ARBA" id="ARBA00022723"/>
    </source>
</evidence>
<dbReference type="InterPro" id="IPR027450">
    <property type="entry name" value="AlkB-like"/>
</dbReference>
<comment type="cofactor">
    <cofactor evidence="5">
        <name>Fe(2+)</name>
        <dbReference type="ChEBI" id="CHEBI:29033"/>
    </cofactor>
    <text evidence="5">Binds 1 Fe(2+) ion per subunit.</text>
</comment>
<organism evidence="7 8">
    <name type="scientific">Triparma strigata</name>
    <dbReference type="NCBI Taxonomy" id="1606541"/>
    <lineage>
        <taxon>Eukaryota</taxon>
        <taxon>Sar</taxon>
        <taxon>Stramenopiles</taxon>
        <taxon>Ochrophyta</taxon>
        <taxon>Bolidophyceae</taxon>
        <taxon>Parmales</taxon>
        <taxon>Triparmaceae</taxon>
        <taxon>Triparma</taxon>
    </lineage>
</organism>
<dbReference type="GO" id="GO:0035513">
    <property type="term" value="P:oxidative RNA demethylation"/>
    <property type="evidence" value="ECO:0007669"/>
    <property type="project" value="TreeGrafter"/>
</dbReference>
<reference evidence="8" key="1">
    <citation type="journal article" date="2023" name="Commun. Biol.">
        <title>Genome analysis of Parmales, the sister group of diatoms, reveals the evolutionary specialization of diatoms from phago-mixotrophs to photoautotrophs.</title>
        <authorList>
            <person name="Ban H."/>
            <person name="Sato S."/>
            <person name="Yoshikawa S."/>
            <person name="Yamada K."/>
            <person name="Nakamura Y."/>
            <person name="Ichinomiya M."/>
            <person name="Sato N."/>
            <person name="Blanc-Mathieu R."/>
            <person name="Endo H."/>
            <person name="Kuwata A."/>
            <person name="Ogata H."/>
        </authorList>
    </citation>
    <scope>NUCLEOTIDE SEQUENCE [LARGE SCALE GENOMIC DNA]</scope>
    <source>
        <strain evidence="8">NIES 3701</strain>
    </source>
</reference>
<dbReference type="Gene3D" id="2.60.120.590">
    <property type="entry name" value="Alpha-ketoglutarate-dependent dioxygenase AlkB-like"/>
    <property type="match status" value="1"/>
</dbReference>
<dbReference type="GO" id="GO:0005737">
    <property type="term" value="C:cytoplasm"/>
    <property type="evidence" value="ECO:0007669"/>
    <property type="project" value="TreeGrafter"/>
</dbReference>
<comment type="caution">
    <text evidence="7">The sequence shown here is derived from an EMBL/GenBank/DDBJ whole genome shotgun (WGS) entry which is preliminary data.</text>
</comment>
<protein>
    <recommendedName>
        <fullName evidence="6">Alpha-ketoglutarate-dependent dioxygenase AlkB-like domain-containing protein</fullName>
    </recommendedName>
</protein>
<feature type="binding site" evidence="5">
    <location>
        <position position="230"/>
    </location>
    <ligand>
        <name>Fe cation</name>
        <dbReference type="ChEBI" id="CHEBI:24875"/>
        <note>catalytic</note>
    </ligand>
</feature>
<evidence type="ECO:0000256" key="4">
    <source>
        <dbReference type="ARBA" id="ARBA00023004"/>
    </source>
</evidence>
<dbReference type="InterPro" id="IPR004574">
    <property type="entry name" value="Alkb"/>
</dbReference>
<proteinExistence type="predicted"/>
<dbReference type="GO" id="GO:0035515">
    <property type="term" value="F:oxidative RNA demethylase activity"/>
    <property type="evidence" value="ECO:0007669"/>
    <property type="project" value="TreeGrafter"/>
</dbReference>
<feature type="binding site" evidence="5">
    <location>
        <position position="286"/>
    </location>
    <ligand>
        <name>Fe cation</name>
        <dbReference type="ChEBI" id="CHEBI:24875"/>
        <note>catalytic</note>
    </ligand>
</feature>
<evidence type="ECO:0000313" key="8">
    <source>
        <dbReference type="Proteomes" id="UP001165085"/>
    </source>
</evidence>
<gene>
    <name evidence="7" type="ORF">TrST_g7932</name>
</gene>
<evidence type="ECO:0000313" key="7">
    <source>
        <dbReference type="EMBL" id="GMH93881.1"/>
    </source>
</evidence>
<keyword evidence="1 5" id="KW-0479">Metal-binding</keyword>
<dbReference type="PANTHER" id="PTHR16557:SF2">
    <property type="entry name" value="NUCLEIC ACID DIOXYGENASE ALKBH1"/>
    <property type="match status" value="1"/>
</dbReference>
<keyword evidence="3" id="KW-0560">Oxidoreductase</keyword>
<dbReference type="PANTHER" id="PTHR16557">
    <property type="entry name" value="ALKYLATED DNA REPAIR PROTEIN ALKB-RELATED"/>
    <property type="match status" value="1"/>
</dbReference>
<dbReference type="SUPFAM" id="SSF51197">
    <property type="entry name" value="Clavaminate synthase-like"/>
    <property type="match status" value="1"/>
</dbReference>
<evidence type="ECO:0000256" key="2">
    <source>
        <dbReference type="ARBA" id="ARBA00022964"/>
    </source>
</evidence>
<dbReference type="InterPro" id="IPR037151">
    <property type="entry name" value="AlkB-like_sf"/>
</dbReference>
<name>A0A9W7BMA8_9STRA</name>
<evidence type="ECO:0000259" key="6">
    <source>
        <dbReference type="Pfam" id="PF13532"/>
    </source>
</evidence>